<reference evidence="5" key="1">
    <citation type="journal article" date="2014" name="Front. Microbiol.">
        <title>High frequency of phylogenetically diverse reductive dehalogenase-homologous genes in deep subseafloor sedimentary metagenomes.</title>
        <authorList>
            <person name="Kawai M."/>
            <person name="Futagami T."/>
            <person name="Toyoda A."/>
            <person name="Takaki Y."/>
            <person name="Nishi S."/>
            <person name="Hori S."/>
            <person name="Arai W."/>
            <person name="Tsubouchi T."/>
            <person name="Morono Y."/>
            <person name="Uchiyama I."/>
            <person name="Ito T."/>
            <person name="Fujiyama A."/>
            <person name="Inagaki F."/>
            <person name="Takami H."/>
        </authorList>
    </citation>
    <scope>NUCLEOTIDE SEQUENCE</scope>
    <source>
        <strain evidence="5">Expedition CK06-06</strain>
    </source>
</reference>
<protein>
    <recommendedName>
        <fullName evidence="4">Hemerythrin-like domain-containing protein</fullName>
    </recommendedName>
</protein>
<dbReference type="GO" id="GO:0046872">
    <property type="term" value="F:metal ion binding"/>
    <property type="evidence" value="ECO:0007669"/>
    <property type="project" value="UniProtKB-KW"/>
</dbReference>
<dbReference type="InterPro" id="IPR050669">
    <property type="entry name" value="Hemerythrin"/>
</dbReference>
<evidence type="ECO:0000256" key="1">
    <source>
        <dbReference type="ARBA" id="ARBA00010587"/>
    </source>
</evidence>
<proteinExistence type="inferred from homology"/>
<dbReference type="SUPFAM" id="SSF47188">
    <property type="entry name" value="Hemerythrin-like"/>
    <property type="match status" value="1"/>
</dbReference>
<dbReference type="PANTHER" id="PTHR37164">
    <property type="entry name" value="BACTERIOHEMERYTHRIN"/>
    <property type="match status" value="1"/>
</dbReference>
<dbReference type="CDD" id="cd12107">
    <property type="entry name" value="Hemerythrin"/>
    <property type="match status" value="1"/>
</dbReference>
<sequence>MTNIEWDDKFSVGITLIDEQHKMLMQRLNDLSKAIERNQSIGEIVRVLGFLIDYTNFHFSTEEKHMIE</sequence>
<organism evidence="5">
    <name type="scientific">marine sediment metagenome</name>
    <dbReference type="NCBI Taxonomy" id="412755"/>
    <lineage>
        <taxon>unclassified sequences</taxon>
        <taxon>metagenomes</taxon>
        <taxon>ecological metagenomes</taxon>
    </lineage>
</organism>
<dbReference type="Gene3D" id="1.20.120.50">
    <property type="entry name" value="Hemerythrin-like"/>
    <property type="match status" value="1"/>
</dbReference>
<evidence type="ECO:0000313" key="5">
    <source>
        <dbReference type="EMBL" id="GAH38184.1"/>
    </source>
</evidence>
<keyword evidence="2" id="KW-0479">Metal-binding</keyword>
<dbReference type="InterPro" id="IPR012827">
    <property type="entry name" value="Hemerythrin_metal-bd"/>
</dbReference>
<dbReference type="Pfam" id="PF01814">
    <property type="entry name" value="Hemerythrin"/>
    <property type="match status" value="1"/>
</dbReference>
<dbReference type="InterPro" id="IPR012312">
    <property type="entry name" value="Hemerythrin-like"/>
</dbReference>
<name>X1G9C9_9ZZZZ</name>
<evidence type="ECO:0000256" key="2">
    <source>
        <dbReference type="ARBA" id="ARBA00022723"/>
    </source>
</evidence>
<evidence type="ECO:0000256" key="3">
    <source>
        <dbReference type="ARBA" id="ARBA00023004"/>
    </source>
</evidence>
<gene>
    <name evidence="5" type="ORF">S03H2_18366</name>
</gene>
<dbReference type="NCBIfam" id="TIGR02481">
    <property type="entry name" value="hemeryth_dom"/>
    <property type="match status" value="1"/>
</dbReference>
<keyword evidence="3" id="KW-0408">Iron</keyword>
<evidence type="ECO:0000259" key="4">
    <source>
        <dbReference type="Pfam" id="PF01814"/>
    </source>
</evidence>
<accession>X1G9C9</accession>
<dbReference type="InterPro" id="IPR035938">
    <property type="entry name" value="Hemerythrin-like_sf"/>
</dbReference>
<comment type="similarity">
    <text evidence="1">Belongs to the hemerythrin family.</text>
</comment>
<dbReference type="PANTHER" id="PTHR37164:SF1">
    <property type="entry name" value="BACTERIOHEMERYTHRIN"/>
    <property type="match status" value="1"/>
</dbReference>
<comment type="caution">
    <text evidence="5">The sequence shown here is derived from an EMBL/GenBank/DDBJ whole genome shotgun (WGS) entry which is preliminary data.</text>
</comment>
<dbReference type="AlphaFoldDB" id="X1G9C9"/>
<feature type="non-terminal residue" evidence="5">
    <location>
        <position position="68"/>
    </location>
</feature>
<feature type="domain" description="Hemerythrin-like" evidence="4">
    <location>
        <begin position="13"/>
        <end position="66"/>
    </location>
</feature>
<dbReference type="EMBL" id="BARU01009525">
    <property type="protein sequence ID" value="GAH38184.1"/>
    <property type="molecule type" value="Genomic_DNA"/>
</dbReference>